<protein>
    <recommendedName>
        <fullName evidence="3">DUF4292 domain-containing protein</fullName>
    </recommendedName>
</protein>
<sequence length="339" mass="36477">MSYQSIKSVFSVVWVASVLFLCGGATCSRRQVATPFPPPPPINLSGQSSLDEVVAAINRTGNVRQLSTNTAKVEMLSMPSLPRLSATMHLQRDKDFRLRASLPIVLGAGLDMGSNQELFWLEVPDGIRKTLYFARHDQYQQQLSRAVLPVDPSFVMDALGLVQVDPNQVVAGPVLRQDGKLELRTSKMTPSGLYQRVLYIEKEAGYVTDQLLYNPSGILVAQSSATNHVYYDGQGVALPHQVRLNLQPVGEQELSMQIDVSSYTVNQLLTNDPQLFAIPAGASQTVDLSQIGAAGAAGAMGTMGTTTPISAVISTPPATGPSAYTADASLAFPMRGQQR</sequence>
<evidence type="ECO:0000313" key="1">
    <source>
        <dbReference type="EMBL" id="KAA1258736.1"/>
    </source>
</evidence>
<gene>
    <name evidence="1" type="ORF">LF1_12590</name>
</gene>
<proteinExistence type="predicted"/>
<name>A0A5B1CDR4_9BACT</name>
<organism evidence="1 2">
    <name type="scientific">Rubripirellula obstinata</name>
    <dbReference type="NCBI Taxonomy" id="406547"/>
    <lineage>
        <taxon>Bacteria</taxon>
        <taxon>Pseudomonadati</taxon>
        <taxon>Planctomycetota</taxon>
        <taxon>Planctomycetia</taxon>
        <taxon>Pirellulales</taxon>
        <taxon>Pirellulaceae</taxon>
        <taxon>Rubripirellula</taxon>
    </lineage>
</organism>
<keyword evidence="2" id="KW-1185">Reference proteome</keyword>
<dbReference type="AlphaFoldDB" id="A0A5B1CDR4"/>
<comment type="caution">
    <text evidence="1">The sequence shown here is derived from an EMBL/GenBank/DDBJ whole genome shotgun (WGS) entry which is preliminary data.</text>
</comment>
<dbReference type="EMBL" id="VRLW01000001">
    <property type="protein sequence ID" value="KAA1258736.1"/>
    <property type="molecule type" value="Genomic_DNA"/>
</dbReference>
<dbReference type="Proteomes" id="UP000322699">
    <property type="component" value="Unassembled WGS sequence"/>
</dbReference>
<dbReference type="OrthoDB" id="279598at2"/>
<evidence type="ECO:0000313" key="2">
    <source>
        <dbReference type="Proteomes" id="UP000322699"/>
    </source>
</evidence>
<dbReference type="RefSeq" id="WP_084422915.1">
    <property type="nucleotide sequence ID" value="NZ_LWSK01000129.1"/>
</dbReference>
<accession>A0A5B1CDR4</accession>
<reference evidence="1 2" key="1">
    <citation type="submission" date="2019-08" db="EMBL/GenBank/DDBJ databases">
        <title>Deep-cultivation of Planctomycetes and their phenomic and genomic characterization uncovers novel biology.</title>
        <authorList>
            <person name="Wiegand S."/>
            <person name="Jogler M."/>
            <person name="Boedeker C."/>
            <person name="Pinto D."/>
            <person name="Vollmers J."/>
            <person name="Rivas-Marin E."/>
            <person name="Kohn T."/>
            <person name="Peeters S.H."/>
            <person name="Heuer A."/>
            <person name="Rast P."/>
            <person name="Oberbeckmann S."/>
            <person name="Bunk B."/>
            <person name="Jeske O."/>
            <person name="Meyerdierks A."/>
            <person name="Storesund J.E."/>
            <person name="Kallscheuer N."/>
            <person name="Luecker S."/>
            <person name="Lage O.M."/>
            <person name="Pohl T."/>
            <person name="Merkel B.J."/>
            <person name="Hornburger P."/>
            <person name="Mueller R.-W."/>
            <person name="Bruemmer F."/>
            <person name="Labrenz M."/>
            <person name="Spormann A.M."/>
            <person name="Op Den Camp H."/>
            <person name="Overmann J."/>
            <person name="Amann R."/>
            <person name="Jetten M.S.M."/>
            <person name="Mascher T."/>
            <person name="Medema M.H."/>
            <person name="Devos D.P."/>
            <person name="Kaster A.-K."/>
            <person name="Ovreas L."/>
            <person name="Rohde M."/>
            <person name="Galperin M.Y."/>
            <person name="Jogler C."/>
        </authorList>
    </citation>
    <scope>NUCLEOTIDE SEQUENCE [LARGE SCALE GENOMIC DNA]</scope>
    <source>
        <strain evidence="1 2">LF1</strain>
    </source>
</reference>
<evidence type="ECO:0008006" key="3">
    <source>
        <dbReference type="Google" id="ProtNLM"/>
    </source>
</evidence>